<organism evidence="2 3">
    <name type="scientific">Halalkalibacter kiskunsagensis</name>
    <dbReference type="NCBI Taxonomy" id="1548599"/>
    <lineage>
        <taxon>Bacteria</taxon>
        <taxon>Bacillati</taxon>
        <taxon>Bacillota</taxon>
        <taxon>Bacilli</taxon>
        <taxon>Bacillales</taxon>
        <taxon>Bacillaceae</taxon>
        <taxon>Halalkalibacter</taxon>
    </lineage>
</organism>
<evidence type="ECO:0000313" key="3">
    <source>
        <dbReference type="Proteomes" id="UP001589838"/>
    </source>
</evidence>
<evidence type="ECO:0000313" key="2">
    <source>
        <dbReference type="EMBL" id="MFC0472551.1"/>
    </source>
</evidence>
<feature type="compositionally biased region" description="Basic and acidic residues" evidence="1">
    <location>
        <begin position="1"/>
        <end position="22"/>
    </location>
</feature>
<accession>A0ABV6KGW1</accession>
<sequence length="52" mass="6056">MSKDHCEPLEHLLSKSEERTEFAEEISDGGERTIIAENQQEKTIKRKRIRTG</sequence>
<dbReference type="Proteomes" id="UP001589838">
    <property type="component" value="Unassembled WGS sequence"/>
</dbReference>
<keyword evidence="3" id="KW-1185">Reference proteome</keyword>
<evidence type="ECO:0000256" key="1">
    <source>
        <dbReference type="SAM" id="MobiDB-lite"/>
    </source>
</evidence>
<feature type="region of interest" description="Disordered" evidence="1">
    <location>
        <begin position="1"/>
        <end position="52"/>
    </location>
</feature>
<reference evidence="2 3" key="1">
    <citation type="submission" date="2024-09" db="EMBL/GenBank/DDBJ databases">
        <authorList>
            <person name="Sun Q."/>
            <person name="Mori K."/>
        </authorList>
    </citation>
    <scope>NUCLEOTIDE SEQUENCE [LARGE SCALE GENOMIC DNA]</scope>
    <source>
        <strain evidence="2 3">NCAIM B.02610</strain>
    </source>
</reference>
<name>A0ABV6KGW1_9BACI</name>
<dbReference type="EMBL" id="JBHLUX010000081">
    <property type="protein sequence ID" value="MFC0472551.1"/>
    <property type="molecule type" value="Genomic_DNA"/>
</dbReference>
<gene>
    <name evidence="2" type="ORF">ACFFHM_19210</name>
</gene>
<comment type="caution">
    <text evidence="2">The sequence shown here is derived from an EMBL/GenBank/DDBJ whole genome shotgun (WGS) entry which is preliminary data.</text>
</comment>
<dbReference type="RefSeq" id="WP_335963280.1">
    <property type="nucleotide sequence ID" value="NZ_JAXBLX010000045.1"/>
</dbReference>
<protein>
    <submittedName>
        <fullName evidence="2">Uncharacterized protein</fullName>
    </submittedName>
</protein>
<proteinExistence type="predicted"/>